<feature type="region of interest" description="Disordered" evidence="2">
    <location>
        <begin position="1"/>
        <end position="32"/>
    </location>
</feature>
<keyword evidence="4" id="KW-1185">Reference proteome</keyword>
<feature type="coiled-coil region" evidence="1">
    <location>
        <begin position="128"/>
        <end position="187"/>
    </location>
</feature>
<comment type="caution">
    <text evidence="3">The sequence shown here is derived from an EMBL/GenBank/DDBJ whole genome shotgun (WGS) entry which is preliminary data.</text>
</comment>
<protein>
    <recommendedName>
        <fullName evidence="5">RING-type domain-containing protein</fullName>
    </recommendedName>
</protein>
<dbReference type="Proteomes" id="UP001203338">
    <property type="component" value="Unassembled WGS sequence"/>
</dbReference>
<evidence type="ECO:0000313" key="3">
    <source>
        <dbReference type="EMBL" id="MCL6270453.1"/>
    </source>
</evidence>
<evidence type="ECO:0008006" key="5">
    <source>
        <dbReference type="Google" id="ProtNLM"/>
    </source>
</evidence>
<dbReference type="RefSeq" id="WP_249699671.1">
    <property type="nucleotide sequence ID" value="NZ_JAMFLX010000013.1"/>
</dbReference>
<feature type="compositionally biased region" description="Polar residues" evidence="2">
    <location>
        <begin position="1"/>
        <end position="13"/>
    </location>
</feature>
<dbReference type="EMBL" id="JAMFLX010000013">
    <property type="protein sequence ID" value="MCL6270453.1"/>
    <property type="molecule type" value="Genomic_DNA"/>
</dbReference>
<evidence type="ECO:0000256" key="1">
    <source>
        <dbReference type="SAM" id="Coils"/>
    </source>
</evidence>
<accession>A0ABT0PGE6</accession>
<proteinExistence type="predicted"/>
<keyword evidence="1" id="KW-0175">Coiled coil</keyword>
<evidence type="ECO:0000256" key="2">
    <source>
        <dbReference type="SAM" id="MobiDB-lite"/>
    </source>
</evidence>
<sequence length="351" mass="40014">MDGIPQASSSNPGSARRKRAPSFRPDPKTGGTLTKIAKFGHYDAQLCDAVRDHSFDQILQETDPVIMHKIFSCLDILQMTAEAKRVEARDLRVENDLVKKIYKQQSKANQETTTELVEKATAPREQIMEDQRQSIRALEEENNKIKAEARKQKTTFQKRCAQQANQLKELEAQLKQKELEFKRVQEHADYVEATLEHSVATAAQPLIAMSMMNTLTLLLPQCDICQETIDSVNPLRHQRIKSKDKVCIAYFHPKCIQDRLKPNAEAPLNCPKCGDIFYIEEVPGRLWSTPARAVVTYEDISNAAVITKLNVLRQHLPEESALRKGVFERNNPNVKMLVEITEELSKKPKRQ</sequence>
<organism evidence="3 4">
    <name type="scientific">Parendozoicomonas callyspongiae</name>
    <dbReference type="NCBI Taxonomy" id="2942213"/>
    <lineage>
        <taxon>Bacteria</taxon>
        <taxon>Pseudomonadati</taxon>
        <taxon>Pseudomonadota</taxon>
        <taxon>Gammaproteobacteria</taxon>
        <taxon>Oceanospirillales</taxon>
        <taxon>Endozoicomonadaceae</taxon>
        <taxon>Parendozoicomonas</taxon>
    </lineage>
</organism>
<name>A0ABT0PGE6_9GAMM</name>
<gene>
    <name evidence="3" type="ORF">M3P05_11025</name>
</gene>
<evidence type="ECO:0000313" key="4">
    <source>
        <dbReference type="Proteomes" id="UP001203338"/>
    </source>
</evidence>
<reference evidence="3 4" key="1">
    <citation type="submission" date="2022-05" db="EMBL/GenBank/DDBJ databases">
        <authorList>
            <person name="Park J.-S."/>
        </authorList>
    </citation>
    <scope>NUCLEOTIDE SEQUENCE [LARGE SCALE GENOMIC DNA]</scope>
    <source>
        <strain evidence="3 4">2012CJ34-2</strain>
    </source>
</reference>